<comment type="similarity">
    <text evidence="2">Belongs to the MHC class I family.</text>
</comment>
<dbReference type="InterPro" id="IPR011162">
    <property type="entry name" value="MHC_I/II-like_Ag-recog"/>
</dbReference>
<dbReference type="InterPro" id="IPR037055">
    <property type="entry name" value="MHC_I-like_Ag-recog_sf"/>
</dbReference>
<evidence type="ECO:0000256" key="5">
    <source>
        <dbReference type="SAM" id="SignalP"/>
    </source>
</evidence>
<dbReference type="AlphaFoldDB" id="Q8HWH7"/>
<dbReference type="PRINTS" id="PR01638">
    <property type="entry name" value="MHCCLASSI"/>
</dbReference>
<sequence length="351" mass="39420">MIRLIVLALLCGGVSAGTHSLRYFYNSMTPIPGVPEFVAVGYVDDALFVHYDSDRKQMIPRQRWIEESEDKQYWERETQKQLGWEQIGKVDIQTLITRTNLTGGIHTLQVMYGCELRDDGSTAGFFQYGWDGKDLISFDKEHLVWNTPVTWQVVTKNKWEQDRGLGQQRKGYLEQECIEWLKKYLTAGERELKPVAPRVFPSVNKASNIRPTELSCLVTGFYPRDIEVTLLRNGQPITDTESTGILPNHDGTYQLTRWAQITLDEGATYSCQYDQGDKVGVEIRHWDGTFPGSPEGTNLGLIVGIVIGAVALIALVIGAVVWKRRGEKKSGYNPANPAERGESSSNSSAQA</sequence>
<evidence type="ECO:0000256" key="4">
    <source>
        <dbReference type="SAM" id="Phobius"/>
    </source>
</evidence>
<dbReference type="Pfam" id="PF07654">
    <property type="entry name" value="C1-set"/>
    <property type="match status" value="1"/>
</dbReference>
<protein>
    <submittedName>
        <fullName evidence="7">MHC class I antigen</fullName>
    </submittedName>
</protein>
<dbReference type="GO" id="GO:0005615">
    <property type="term" value="C:extracellular space"/>
    <property type="evidence" value="ECO:0007669"/>
    <property type="project" value="TreeGrafter"/>
</dbReference>
<dbReference type="Gene3D" id="3.30.500.10">
    <property type="entry name" value="MHC class I-like antigen recognition-like"/>
    <property type="match status" value="1"/>
</dbReference>
<dbReference type="SUPFAM" id="SSF48726">
    <property type="entry name" value="Immunoglobulin"/>
    <property type="match status" value="1"/>
</dbReference>
<dbReference type="GO" id="GO:0009897">
    <property type="term" value="C:external side of plasma membrane"/>
    <property type="evidence" value="ECO:0007669"/>
    <property type="project" value="TreeGrafter"/>
</dbReference>
<dbReference type="SMART" id="SM00407">
    <property type="entry name" value="IGc1"/>
    <property type="match status" value="1"/>
</dbReference>
<reference evidence="7" key="1">
    <citation type="journal article" date="2003" name="Immunogenetics">
        <title>Characterization of a divergent non-classical MHC class I gene in sharks.</title>
        <authorList>
            <person name="Wang C."/>
            <person name="Perera T.V."/>
            <person name="Ford H.L."/>
            <person name="Dascher C.C."/>
        </authorList>
    </citation>
    <scope>NUCLEOTIDE SEQUENCE</scope>
    <source>
        <tissue evidence="7">Spleen</tissue>
    </source>
</reference>
<feature type="domain" description="Ig-like" evidence="6">
    <location>
        <begin position="197"/>
        <end position="272"/>
    </location>
</feature>
<dbReference type="EMBL" id="AY150811">
    <property type="protein sequence ID" value="AAN77874.1"/>
    <property type="molecule type" value="mRNA"/>
</dbReference>
<dbReference type="Pfam" id="PF00129">
    <property type="entry name" value="MHC_I"/>
    <property type="match status" value="1"/>
</dbReference>
<proteinExistence type="evidence at transcript level"/>
<evidence type="ECO:0000259" key="6">
    <source>
        <dbReference type="PROSITE" id="PS50835"/>
    </source>
</evidence>
<dbReference type="CDD" id="cd21029">
    <property type="entry name" value="IgC1_CD1"/>
    <property type="match status" value="1"/>
</dbReference>
<dbReference type="InterPro" id="IPR011161">
    <property type="entry name" value="MHC_I-like_Ag-recog"/>
</dbReference>
<dbReference type="InterPro" id="IPR007110">
    <property type="entry name" value="Ig-like_dom"/>
</dbReference>
<evidence type="ECO:0000313" key="7">
    <source>
        <dbReference type="EMBL" id="AAN77874.1"/>
    </source>
</evidence>
<dbReference type="InterPro" id="IPR013783">
    <property type="entry name" value="Ig-like_fold"/>
</dbReference>
<dbReference type="Gene3D" id="2.60.40.10">
    <property type="entry name" value="Immunoglobulins"/>
    <property type="match status" value="1"/>
</dbReference>
<dbReference type="GO" id="GO:0006955">
    <property type="term" value="P:immune response"/>
    <property type="evidence" value="ECO:0007669"/>
    <property type="project" value="TreeGrafter"/>
</dbReference>
<dbReference type="PANTHER" id="PTHR16675">
    <property type="entry name" value="MHC CLASS I-RELATED"/>
    <property type="match status" value="1"/>
</dbReference>
<dbReference type="InterPro" id="IPR036179">
    <property type="entry name" value="Ig-like_dom_sf"/>
</dbReference>
<dbReference type="PANTHER" id="PTHR16675:SF193">
    <property type="entry name" value="LOC571647 PROTEIN-RELATED"/>
    <property type="match status" value="1"/>
</dbReference>
<feature type="chain" id="PRO_5004310563" evidence="5">
    <location>
        <begin position="17"/>
        <end position="351"/>
    </location>
</feature>
<gene>
    <name evidence="7" type="primary">MhcSqac-UAA</name>
</gene>
<dbReference type="PROSITE" id="PS50835">
    <property type="entry name" value="IG_LIKE"/>
    <property type="match status" value="1"/>
</dbReference>
<evidence type="ECO:0000256" key="1">
    <source>
        <dbReference type="ARBA" id="ARBA00023180"/>
    </source>
</evidence>
<keyword evidence="4" id="KW-0812">Transmembrane</keyword>
<dbReference type="FunFam" id="3.30.500.10:FF:000001">
    <property type="entry name" value="H-2 class I histocompatibility antigen, alpha chain"/>
    <property type="match status" value="1"/>
</dbReference>
<accession>Q8HWH7</accession>
<name>Q8HWH7_SQUAC</name>
<evidence type="ECO:0000256" key="3">
    <source>
        <dbReference type="SAM" id="MobiDB-lite"/>
    </source>
</evidence>
<dbReference type="InterPro" id="IPR003597">
    <property type="entry name" value="Ig_C1-set"/>
</dbReference>
<keyword evidence="1" id="KW-0325">Glycoprotein</keyword>
<keyword evidence="4" id="KW-1133">Transmembrane helix</keyword>
<organism evidence="7">
    <name type="scientific">Squalus acanthias</name>
    <name type="common">Spiny dogfish</name>
    <dbReference type="NCBI Taxonomy" id="7797"/>
    <lineage>
        <taxon>Eukaryota</taxon>
        <taxon>Metazoa</taxon>
        <taxon>Chordata</taxon>
        <taxon>Craniata</taxon>
        <taxon>Vertebrata</taxon>
        <taxon>Chondrichthyes</taxon>
        <taxon>Elasmobranchii</taxon>
        <taxon>Squalomorphii</taxon>
        <taxon>Squaliformes</taxon>
        <taxon>Squalidae</taxon>
        <taxon>Squalus</taxon>
    </lineage>
</organism>
<feature type="region of interest" description="Disordered" evidence="3">
    <location>
        <begin position="328"/>
        <end position="351"/>
    </location>
</feature>
<dbReference type="SUPFAM" id="SSF54452">
    <property type="entry name" value="MHC antigen-recognition domain"/>
    <property type="match status" value="1"/>
</dbReference>
<dbReference type="InterPro" id="IPR001039">
    <property type="entry name" value="MHC_I_a_a1/a2"/>
</dbReference>
<feature type="transmembrane region" description="Helical" evidence="4">
    <location>
        <begin position="299"/>
        <end position="322"/>
    </location>
</feature>
<keyword evidence="4" id="KW-0472">Membrane</keyword>
<feature type="signal peptide" evidence="5">
    <location>
        <begin position="1"/>
        <end position="16"/>
    </location>
</feature>
<dbReference type="InterPro" id="IPR050208">
    <property type="entry name" value="MHC_class-I_related"/>
</dbReference>
<evidence type="ECO:0000256" key="2">
    <source>
        <dbReference type="RuleBase" id="RU004439"/>
    </source>
</evidence>
<keyword evidence="5" id="KW-0732">Signal</keyword>